<dbReference type="NCBIfam" id="TIGR01246">
    <property type="entry name" value="dapE_proteo"/>
    <property type="match status" value="1"/>
</dbReference>
<comment type="subunit">
    <text evidence="4">Homodimer.</text>
</comment>
<dbReference type="UniPathway" id="UPA00034">
    <property type="reaction ID" value="UER00021"/>
</dbReference>
<keyword evidence="11" id="KW-0220">Diaminopimelate biosynthesis</keyword>
<dbReference type="GO" id="GO:0008777">
    <property type="term" value="F:acetylornithine deacetylase activity"/>
    <property type="evidence" value="ECO:0007669"/>
    <property type="project" value="TreeGrafter"/>
</dbReference>
<keyword evidence="9 16" id="KW-0378">Hydrolase</keyword>
<comment type="pathway">
    <text evidence="2">Amino-acid biosynthesis; L-lysine biosynthesis via DAP pathway; LL-2,6-diaminopimelate from (S)-tetrahydrodipicolinate (succinylase route): step 3/3.</text>
</comment>
<evidence type="ECO:0000256" key="3">
    <source>
        <dbReference type="ARBA" id="ARBA00006746"/>
    </source>
</evidence>
<dbReference type="SUPFAM" id="SSF55031">
    <property type="entry name" value="Bacterial exopeptidase dimerisation domain"/>
    <property type="match status" value="1"/>
</dbReference>
<gene>
    <name evidence="16" type="ORF">MNBD_ALPHA06-1690</name>
</gene>
<evidence type="ECO:0000256" key="1">
    <source>
        <dbReference type="ARBA" id="ARBA00001947"/>
    </source>
</evidence>
<dbReference type="CDD" id="cd03891">
    <property type="entry name" value="M20_DapE_proteobac"/>
    <property type="match status" value="1"/>
</dbReference>
<dbReference type="GO" id="GO:0009089">
    <property type="term" value="P:lysine biosynthetic process via diaminopimelate"/>
    <property type="evidence" value="ECO:0007669"/>
    <property type="project" value="UniProtKB-UniPathway"/>
</dbReference>
<dbReference type="EC" id="3.5.1.18" evidence="5"/>
<evidence type="ECO:0000256" key="4">
    <source>
        <dbReference type="ARBA" id="ARBA00011738"/>
    </source>
</evidence>
<evidence type="ECO:0000256" key="9">
    <source>
        <dbReference type="ARBA" id="ARBA00022801"/>
    </source>
</evidence>
<evidence type="ECO:0000256" key="14">
    <source>
        <dbReference type="ARBA" id="ARBA00051301"/>
    </source>
</evidence>
<dbReference type="PANTHER" id="PTHR43808">
    <property type="entry name" value="ACETYLORNITHINE DEACETYLASE"/>
    <property type="match status" value="1"/>
</dbReference>
<reference evidence="16" key="1">
    <citation type="submission" date="2018-06" db="EMBL/GenBank/DDBJ databases">
        <authorList>
            <person name="Zhirakovskaya E."/>
        </authorList>
    </citation>
    <scope>NUCLEOTIDE SEQUENCE</scope>
</reference>
<protein>
    <recommendedName>
        <fullName evidence="6">Succinyl-diaminopimelate desuccinylase</fullName>
        <ecNumber evidence="5">3.5.1.18</ecNumber>
    </recommendedName>
    <alternativeName>
        <fullName evidence="13">N-succinyl-LL-2,6-diaminoheptanedioate amidohydrolase</fullName>
    </alternativeName>
</protein>
<evidence type="ECO:0000256" key="13">
    <source>
        <dbReference type="ARBA" id="ARBA00031891"/>
    </source>
</evidence>
<evidence type="ECO:0000256" key="10">
    <source>
        <dbReference type="ARBA" id="ARBA00022833"/>
    </source>
</evidence>
<dbReference type="Gene3D" id="3.40.630.10">
    <property type="entry name" value="Zn peptidases"/>
    <property type="match status" value="2"/>
</dbReference>
<dbReference type="Pfam" id="PF07687">
    <property type="entry name" value="M20_dimer"/>
    <property type="match status" value="1"/>
</dbReference>
<dbReference type="EMBL" id="UOEE01000006">
    <property type="protein sequence ID" value="VAV86668.1"/>
    <property type="molecule type" value="Genomic_DNA"/>
</dbReference>
<keyword evidence="12" id="KW-0457">Lysine biosynthesis</keyword>
<keyword evidence="7" id="KW-0028">Amino-acid biosynthesis</keyword>
<evidence type="ECO:0000256" key="8">
    <source>
        <dbReference type="ARBA" id="ARBA00022723"/>
    </source>
</evidence>
<dbReference type="GO" id="GO:0009014">
    <property type="term" value="F:succinyl-diaminopimelate desuccinylase activity"/>
    <property type="evidence" value="ECO:0007669"/>
    <property type="project" value="UniProtKB-EC"/>
</dbReference>
<evidence type="ECO:0000259" key="15">
    <source>
        <dbReference type="Pfam" id="PF07687"/>
    </source>
</evidence>
<dbReference type="InterPro" id="IPR002933">
    <property type="entry name" value="Peptidase_M20"/>
</dbReference>
<comment type="similarity">
    <text evidence="3">Belongs to the peptidase M20A family. DapE subfamily.</text>
</comment>
<keyword evidence="8" id="KW-0479">Metal-binding</keyword>
<dbReference type="Pfam" id="PF01546">
    <property type="entry name" value="Peptidase_M20"/>
    <property type="match status" value="1"/>
</dbReference>
<proteinExistence type="inferred from homology"/>
<evidence type="ECO:0000256" key="12">
    <source>
        <dbReference type="ARBA" id="ARBA00023154"/>
    </source>
</evidence>
<dbReference type="HAMAP" id="MF_01690">
    <property type="entry name" value="DapE"/>
    <property type="match status" value="1"/>
</dbReference>
<dbReference type="PROSITE" id="PS00759">
    <property type="entry name" value="ARGE_DAPE_CPG2_2"/>
    <property type="match status" value="1"/>
</dbReference>
<dbReference type="GO" id="GO:0006526">
    <property type="term" value="P:L-arginine biosynthetic process"/>
    <property type="evidence" value="ECO:0007669"/>
    <property type="project" value="TreeGrafter"/>
</dbReference>
<dbReference type="InterPro" id="IPR001261">
    <property type="entry name" value="ArgE/DapE_CS"/>
</dbReference>
<dbReference type="InterPro" id="IPR011650">
    <property type="entry name" value="Peptidase_M20_dimer"/>
</dbReference>
<dbReference type="InterPro" id="IPR036264">
    <property type="entry name" value="Bact_exopeptidase_dim_dom"/>
</dbReference>
<dbReference type="SUPFAM" id="SSF53187">
    <property type="entry name" value="Zn-dependent exopeptidases"/>
    <property type="match status" value="1"/>
</dbReference>
<keyword evidence="10" id="KW-0862">Zinc</keyword>
<dbReference type="GO" id="GO:0019877">
    <property type="term" value="P:diaminopimelate biosynthetic process"/>
    <property type="evidence" value="ECO:0007669"/>
    <property type="project" value="UniProtKB-KW"/>
</dbReference>
<evidence type="ECO:0000256" key="2">
    <source>
        <dbReference type="ARBA" id="ARBA00005130"/>
    </source>
</evidence>
<evidence type="ECO:0000313" key="16">
    <source>
        <dbReference type="EMBL" id="VAV86668.1"/>
    </source>
</evidence>
<evidence type="ECO:0000256" key="5">
    <source>
        <dbReference type="ARBA" id="ARBA00011921"/>
    </source>
</evidence>
<evidence type="ECO:0000256" key="11">
    <source>
        <dbReference type="ARBA" id="ARBA00022915"/>
    </source>
</evidence>
<evidence type="ECO:0000256" key="6">
    <source>
        <dbReference type="ARBA" id="ARBA00022391"/>
    </source>
</evidence>
<comment type="catalytic activity">
    <reaction evidence="14">
        <text>N-succinyl-(2S,6S)-2,6-diaminopimelate + H2O = (2S,6S)-2,6-diaminopimelate + succinate</text>
        <dbReference type="Rhea" id="RHEA:22608"/>
        <dbReference type="ChEBI" id="CHEBI:15377"/>
        <dbReference type="ChEBI" id="CHEBI:30031"/>
        <dbReference type="ChEBI" id="CHEBI:57609"/>
        <dbReference type="ChEBI" id="CHEBI:58087"/>
        <dbReference type="EC" id="3.5.1.18"/>
    </reaction>
</comment>
<dbReference type="PANTHER" id="PTHR43808:SF31">
    <property type="entry name" value="N-ACETYL-L-CITRULLINE DEACETYLASE"/>
    <property type="match status" value="1"/>
</dbReference>
<accession>A0A3B0RF28</accession>
<dbReference type="InterPro" id="IPR005941">
    <property type="entry name" value="DapE_proteobac"/>
</dbReference>
<feature type="domain" description="Peptidase M20 dimerisation" evidence="15">
    <location>
        <begin position="172"/>
        <end position="274"/>
    </location>
</feature>
<dbReference type="GO" id="GO:0046872">
    <property type="term" value="F:metal ion binding"/>
    <property type="evidence" value="ECO:0007669"/>
    <property type="project" value="UniProtKB-KW"/>
</dbReference>
<dbReference type="AlphaFoldDB" id="A0A3B0RF28"/>
<dbReference type="NCBIfam" id="NF009557">
    <property type="entry name" value="PRK13009.1"/>
    <property type="match status" value="1"/>
</dbReference>
<sequence length="375" mass="40416">MNIDPIKLACELIACPSVTPKEAGALDLLQNTLQGLGFCVERLVFADVDNLYARRGTTGRNFCFAGHTDVVPTGDESQWQNPPFVPTITDGMLCGRGAADMKGGIAAFIAALSQFETDQGSISLLITGDEEGDAIHGTQKVLAALAARGETIDHCLVGEPTNPTQMGQQIKNGRRGSINTIITVAGKQGHVAYPAQASNPVPPLIALINRLYARLLDDGNDSFDASNLEVTSIDVGNPAHNLIPATASARFNIRFNTEHTGAKLQQWIEQEAQFEIEQHQCQIDLDIRIMGEAFLTKPGAFTDLLQNAVEAETGQRPALTTGGGTSDARFIRNFAEVAEFGLVGASMHKINEQVAITDIKILQRIYLRILQGYFA</sequence>
<evidence type="ECO:0000256" key="7">
    <source>
        <dbReference type="ARBA" id="ARBA00022605"/>
    </source>
</evidence>
<dbReference type="InterPro" id="IPR050072">
    <property type="entry name" value="Peptidase_M20A"/>
</dbReference>
<name>A0A3B0RF28_9ZZZZ</name>
<comment type="cofactor">
    <cofactor evidence="1">
        <name>Zn(2+)</name>
        <dbReference type="ChEBI" id="CHEBI:29105"/>
    </cofactor>
</comment>
<organism evidence="16">
    <name type="scientific">hydrothermal vent metagenome</name>
    <dbReference type="NCBI Taxonomy" id="652676"/>
    <lineage>
        <taxon>unclassified sequences</taxon>
        <taxon>metagenomes</taxon>
        <taxon>ecological metagenomes</taxon>
    </lineage>
</organism>